<accession>A0A243S900</accession>
<sequence length="295" mass="31997">MLLVLDALGGVSWVALGLLLALVWGSFVGFVTRSEDEDRPDGAAVSPAPPSDRSSYVEEIERERRRLFDVTVVHTNPRALGLVADAPPRRFRVEIPGARIPSAPGESRTVVSAGTQIGVKLHCTGAGVRCTPLSSERQNVLTRKDVAVWLWEVQAERAGTFSLALTMTSYLRDTDTVLVEKPPLVWLVDAGAPPEDDNWLSWARDLWRQVTEAITGLGGLAVSVSAIAAVVAMVVRRRLPAGGPEDEDATESVRDAAPGPRPRPVRRVRSRLGQAGAARNLRYARRIRARAGPRP</sequence>
<evidence type="ECO:0000256" key="1">
    <source>
        <dbReference type="SAM" id="MobiDB-lite"/>
    </source>
</evidence>
<dbReference type="Proteomes" id="UP000195105">
    <property type="component" value="Unassembled WGS sequence"/>
</dbReference>
<keyword evidence="2" id="KW-0812">Transmembrane</keyword>
<evidence type="ECO:0000313" key="3">
    <source>
        <dbReference type="EMBL" id="OUD04173.1"/>
    </source>
</evidence>
<name>A0A243S900_9ACTN</name>
<evidence type="ECO:0000313" key="4">
    <source>
        <dbReference type="Proteomes" id="UP000195105"/>
    </source>
</evidence>
<proteinExistence type="predicted"/>
<feature type="region of interest" description="Disordered" evidence="1">
    <location>
        <begin position="241"/>
        <end position="277"/>
    </location>
</feature>
<protein>
    <submittedName>
        <fullName evidence="3">Uncharacterized protein</fullName>
    </submittedName>
</protein>
<keyword evidence="4" id="KW-1185">Reference proteome</keyword>
<keyword evidence="2" id="KW-1133">Transmembrane helix</keyword>
<reference evidence="3 4" key="1">
    <citation type="submission" date="2017-05" db="EMBL/GenBank/DDBJ databases">
        <title>Biotechnological potential of actinobacteria isolated from South African environments.</title>
        <authorList>
            <person name="Le Roes-Hill M."/>
            <person name="Prins A."/>
            <person name="Durrell K.A."/>
        </authorList>
    </citation>
    <scope>NUCLEOTIDE SEQUENCE [LARGE SCALE GENOMIC DNA]</scope>
    <source>
        <strain evidence="3 4">HMC13</strain>
    </source>
</reference>
<organism evidence="3 4">
    <name type="scientific">Streptomyces swartbergensis</name>
    <dbReference type="NCBI Taxonomy" id="487165"/>
    <lineage>
        <taxon>Bacteria</taxon>
        <taxon>Bacillati</taxon>
        <taxon>Actinomycetota</taxon>
        <taxon>Actinomycetes</taxon>
        <taxon>Kitasatosporales</taxon>
        <taxon>Streptomycetaceae</taxon>
        <taxon>Streptomyces</taxon>
    </lineage>
</organism>
<dbReference type="EMBL" id="NGFN01000019">
    <property type="protein sequence ID" value="OUD04173.1"/>
    <property type="molecule type" value="Genomic_DNA"/>
</dbReference>
<evidence type="ECO:0000256" key="2">
    <source>
        <dbReference type="SAM" id="Phobius"/>
    </source>
</evidence>
<comment type="caution">
    <text evidence="3">The sequence shown here is derived from an EMBL/GenBank/DDBJ whole genome shotgun (WGS) entry which is preliminary data.</text>
</comment>
<feature type="region of interest" description="Disordered" evidence="1">
    <location>
        <begin position="34"/>
        <end position="56"/>
    </location>
</feature>
<feature type="transmembrane region" description="Helical" evidence="2">
    <location>
        <begin position="213"/>
        <end position="235"/>
    </location>
</feature>
<dbReference type="AlphaFoldDB" id="A0A243S900"/>
<gene>
    <name evidence="3" type="ORF">CA983_05430</name>
</gene>
<keyword evidence="2" id="KW-0472">Membrane</keyword>